<evidence type="ECO:0000256" key="4">
    <source>
        <dbReference type="ARBA" id="ARBA00022989"/>
    </source>
</evidence>
<name>A0AAW1P3M1_9CHLO</name>
<evidence type="ECO:0000256" key="7">
    <source>
        <dbReference type="SAM" id="MobiDB-lite"/>
    </source>
</evidence>
<dbReference type="PANTHER" id="PTHR10926:SF0">
    <property type="entry name" value="CDC50, ISOFORM A"/>
    <property type="match status" value="1"/>
</dbReference>
<evidence type="ECO:0000256" key="3">
    <source>
        <dbReference type="ARBA" id="ARBA00022692"/>
    </source>
</evidence>
<dbReference type="InterPro" id="IPR005045">
    <property type="entry name" value="CDC50/LEM3_fam"/>
</dbReference>
<reference evidence="9 10" key="1">
    <citation type="journal article" date="2024" name="Nat. Commun.">
        <title>Phylogenomics reveals the evolutionary origins of lichenization in chlorophyte algae.</title>
        <authorList>
            <person name="Puginier C."/>
            <person name="Libourel C."/>
            <person name="Otte J."/>
            <person name="Skaloud P."/>
            <person name="Haon M."/>
            <person name="Grisel S."/>
            <person name="Petersen M."/>
            <person name="Berrin J.G."/>
            <person name="Delaux P.M."/>
            <person name="Dal Grande F."/>
            <person name="Keller J."/>
        </authorList>
    </citation>
    <scope>NUCLEOTIDE SEQUENCE [LARGE SCALE GENOMIC DNA]</scope>
    <source>
        <strain evidence="9 10">SAG 2043</strain>
    </source>
</reference>
<sequence>MPPPEEEQQPPEEEQHQPSTTDLGDPTSPDANSRPKRRKKRVWFVRFAQQDLKGWSPIITGNAVVAFFFLSGCVLIGLGVAVLIASLGVKEVKATYTSVGPMAGLSRQQQQDLLWSNSGDGVPATVNLTIPEALTPPIYVYYELSDFYQNHKRYVRSRDNKQLAGKTPNPSSQCDPQRFVGDDASRGSINPCGLTAWSNFNDTFLLSTSSGAAISIDDSHIAWHYDQDTLYGHFQPVNYNNFTQFRGGNTTSTQFLDEDQHFIVWMRPAAHKTFRKLYGQINQPLAKGTTVQVNITNRYNTYSFGGLKAVVLSTSSWVGGHNNFLGIFYLIIGGASMLTAIAFLSAYHLGLAPRREFGDMNYLSWNRM</sequence>
<evidence type="ECO:0000256" key="2">
    <source>
        <dbReference type="ARBA" id="ARBA00009457"/>
    </source>
</evidence>
<dbReference type="Proteomes" id="UP001489004">
    <property type="component" value="Unassembled WGS sequence"/>
</dbReference>
<evidence type="ECO:0000256" key="8">
    <source>
        <dbReference type="SAM" id="Phobius"/>
    </source>
</evidence>
<gene>
    <name evidence="9" type="ORF">WJX72_009200</name>
</gene>
<feature type="transmembrane region" description="Helical" evidence="8">
    <location>
        <begin position="324"/>
        <end position="347"/>
    </location>
</feature>
<protein>
    <recommendedName>
        <fullName evidence="6">ALA-interacting subunit</fullName>
    </recommendedName>
</protein>
<keyword evidence="3 8" id="KW-0812">Transmembrane</keyword>
<proteinExistence type="inferred from homology"/>
<evidence type="ECO:0000313" key="10">
    <source>
        <dbReference type="Proteomes" id="UP001489004"/>
    </source>
</evidence>
<dbReference type="EMBL" id="JALJOR010000018">
    <property type="protein sequence ID" value="KAK9804360.1"/>
    <property type="molecule type" value="Genomic_DNA"/>
</dbReference>
<keyword evidence="10" id="KW-1185">Reference proteome</keyword>
<feature type="transmembrane region" description="Helical" evidence="8">
    <location>
        <begin position="63"/>
        <end position="89"/>
    </location>
</feature>
<dbReference type="GO" id="GO:0005886">
    <property type="term" value="C:plasma membrane"/>
    <property type="evidence" value="ECO:0007669"/>
    <property type="project" value="TreeGrafter"/>
</dbReference>
<dbReference type="GO" id="GO:0005783">
    <property type="term" value="C:endoplasmic reticulum"/>
    <property type="evidence" value="ECO:0007669"/>
    <property type="project" value="TreeGrafter"/>
</dbReference>
<dbReference type="Pfam" id="PF03381">
    <property type="entry name" value="CDC50"/>
    <property type="match status" value="1"/>
</dbReference>
<organism evidence="9 10">
    <name type="scientific">[Myrmecia] bisecta</name>
    <dbReference type="NCBI Taxonomy" id="41462"/>
    <lineage>
        <taxon>Eukaryota</taxon>
        <taxon>Viridiplantae</taxon>
        <taxon>Chlorophyta</taxon>
        <taxon>core chlorophytes</taxon>
        <taxon>Trebouxiophyceae</taxon>
        <taxon>Trebouxiales</taxon>
        <taxon>Trebouxiaceae</taxon>
        <taxon>Myrmecia</taxon>
    </lineage>
</organism>
<dbReference type="PIRSF" id="PIRSF015840">
    <property type="entry name" value="DUF284_TM_euk"/>
    <property type="match status" value="1"/>
</dbReference>
<dbReference type="PANTHER" id="PTHR10926">
    <property type="entry name" value="CELL CYCLE CONTROL PROTEIN 50"/>
    <property type="match status" value="1"/>
</dbReference>
<feature type="compositionally biased region" description="Acidic residues" evidence="7">
    <location>
        <begin position="1"/>
        <end position="12"/>
    </location>
</feature>
<feature type="region of interest" description="Disordered" evidence="7">
    <location>
        <begin position="159"/>
        <end position="180"/>
    </location>
</feature>
<evidence type="ECO:0000256" key="1">
    <source>
        <dbReference type="ARBA" id="ARBA00004141"/>
    </source>
</evidence>
<feature type="region of interest" description="Disordered" evidence="7">
    <location>
        <begin position="1"/>
        <end position="37"/>
    </location>
</feature>
<comment type="subcellular location">
    <subcellularLocation>
        <location evidence="1">Membrane</location>
        <topology evidence="1">Multi-pass membrane protein</topology>
    </subcellularLocation>
</comment>
<dbReference type="AlphaFoldDB" id="A0AAW1P3M1"/>
<dbReference type="GO" id="GO:0005794">
    <property type="term" value="C:Golgi apparatus"/>
    <property type="evidence" value="ECO:0007669"/>
    <property type="project" value="TreeGrafter"/>
</dbReference>
<evidence type="ECO:0000313" key="9">
    <source>
        <dbReference type="EMBL" id="KAK9804360.1"/>
    </source>
</evidence>
<feature type="transmembrane region" description="Helical" evidence="8">
    <location>
        <begin position="299"/>
        <end position="318"/>
    </location>
</feature>
<keyword evidence="5 6" id="KW-0472">Membrane</keyword>
<evidence type="ECO:0000256" key="5">
    <source>
        <dbReference type="ARBA" id="ARBA00023136"/>
    </source>
</evidence>
<keyword evidence="4 8" id="KW-1133">Transmembrane helix</keyword>
<accession>A0AAW1P3M1</accession>
<evidence type="ECO:0000256" key="6">
    <source>
        <dbReference type="PIRNR" id="PIRNR015840"/>
    </source>
</evidence>
<comment type="caution">
    <text evidence="9">The sequence shown here is derived from an EMBL/GenBank/DDBJ whole genome shotgun (WGS) entry which is preliminary data.</text>
</comment>
<comment type="similarity">
    <text evidence="2 6">Belongs to the CDC50/LEM3 family.</text>
</comment>